<evidence type="ECO:0000256" key="6">
    <source>
        <dbReference type="ARBA" id="ARBA00023136"/>
    </source>
</evidence>
<dbReference type="PANTHER" id="PTHR43386">
    <property type="entry name" value="OLIGOPEPTIDE TRANSPORT SYSTEM PERMEASE PROTEIN APPC"/>
    <property type="match status" value="1"/>
</dbReference>
<evidence type="ECO:0000256" key="5">
    <source>
        <dbReference type="ARBA" id="ARBA00022989"/>
    </source>
</evidence>
<evidence type="ECO:0000256" key="4">
    <source>
        <dbReference type="ARBA" id="ARBA00022692"/>
    </source>
</evidence>
<reference evidence="9" key="1">
    <citation type="submission" date="2018-05" db="EMBL/GenBank/DDBJ databases">
        <authorList>
            <person name="Lanie J.A."/>
            <person name="Ng W.-L."/>
            <person name="Kazmierczak K.M."/>
            <person name="Andrzejewski T.M."/>
            <person name="Davidsen T.M."/>
            <person name="Wayne K.J."/>
            <person name="Tettelin H."/>
            <person name="Glass J.I."/>
            <person name="Rusch D."/>
            <person name="Podicherti R."/>
            <person name="Tsui H.-C.T."/>
            <person name="Winkler M.E."/>
        </authorList>
    </citation>
    <scope>NUCLEOTIDE SEQUENCE</scope>
</reference>
<dbReference type="PANTHER" id="PTHR43386:SF25">
    <property type="entry name" value="PEPTIDE ABC TRANSPORTER PERMEASE PROTEIN"/>
    <property type="match status" value="1"/>
</dbReference>
<evidence type="ECO:0000313" key="9">
    <source>
        <dbReference type="EMBL" id="SVD47498.1"/>
    </source>
</evidence>
<keyword evidence="3" id="KW-1003">Cell membrane</keyword>
<dbReference type="Gene3D" id="1.10.3720.10">
    <property type="entry name" value="MetI-like"/>
    <property type="match status" value="1"/>
</dbReference>
<gene>
    <name evidence="9" type="ORF">METZ01_LOCUS400352</name>
</gene>
<feature type="transmembrane region" description="Helical" evidence="7">
    <location>
        <begin position="90"/>
        <end position="110"/>
    </location>
</feature>
<sequence>MLSLALLSLIWTPYSVFTMNIAGKLQPPDGMHWLGTDHFGRDVLSLLMVGAWNSMAVSLAAIGLGALIGIPLGLTASARLGWIDEAVMRFNDFAFAFPALLTAVMLSAALGPGSFNSIVAIG</sequence>
<dbReference type="AlphaFoldDB" id="A0A382VNQ2"/>
<keyword evidence="6 7" id="KW-0472">Membrane</keyword>
<dbReference type="SUPFAM" id="SSF161098">
    <property type="entry name" value="MetI-like"/>
    <property type="match status" value="1"/>
</dbReference>
<proteinExistence type="predicted"/>
<name>A0A382VNQ2_9ZZZZ</name>
<feature type="transmembrane region" description="Helical" evidence="7">
    <location>
        <begin position="55"/>
        <end position="78"/>
    </location>
</feature>
<organism evidence="9">
    <name type="scientific">marine metagenome</name>
    <dbReference type="NCBI Taxonomy" id="408172"/>
    <lineage>
        <taxon>unclassified sequences</taxon>
        <taxon>metagenomes</taxon>
        <taxon>ecological metagenomes</taxon>
    </lineage>
</organism>
<evidence type="ECO:0000259" key="8">
    <source>
        <dbReference type="PROSITE" id="PS50928"/>
    </source>
</evidence>
<dbReference type="GO" id="GO:0055085">
    <property type="term" value="P:transmembrane transport"/>
    <property type="evidence" value="ECO:0007669"/>
    <property type="project" value="InterPro"/>
</dbReference>
<protein>
    <recommendedName>
        <fullName evidence="8">ABC transmembrane type-1 domain-containing protein</fullName>
    </recommendedName>
</protein>
<evidence type="ECO:0000256" key="2">
    <source>
        <dbReference type="ARBA" id="ARBA00022448"/>
    </source>
</evidence>
<dbReference type="InterPro" id="IPR035906">
    <property type="entry name" value="MetI-like_sf"/>
</dbReference>
<dbReference type="EMBL" id="UINC01153018">
    <property type="protein sequence ID" value="SVD47498.1"/>
    <property type="molecule type" value="Genomic_DNA"/>
</dbReference>
<comment type="subcellular location">
    <subcellularLocation>
        <location evidence="1">Cell membrane</location>
        <topology evidence="1">Multi-pass membrane protein</topology>
    </subcellularLocation>
</comment>
<keyword evidence="5 7" id="KW-1133">Transmembrane helix</keyword>
<dbReference type="InterPro" id="IPR000515">
    <property type="entry name" value="MetI-like"/>
</dbReference>
<feature type="domain" description="ABC transmembrane type-1" evidence="8">
    <location>
        <begin position="51"/>
        <end position="122"/>
    </location>
</feature>
<keyword evidence="2" id="KW-0813">Transport</keyword>
<evidence type="ECO:0000256" key="1">
    <source>
        <dbReference type="ARBA" id="ARBA00004651"/>
    </source>
</evidence>
<dbReference type="PROSITE" id="PS50928">
    <property type="entry name" value="ABC_TM1"/>
    <property type="match status" value="1"/>
</dbReference>
<keyword evidence="4 7" id="KW-0812">Transmembrane</keyword>
<dbReference type="InterPro" id="IPR050366">
    <property type="entry name" value="BP-dependent_transpt_permease"/>
</dbReference>
<feature type="non-terminal residue" evidence="9">
    <location>
        <position position="122"/>
    </location>
</feature>
<dbReference type="GO" id="GO:0005886">
    <property type="term" value="C:plasma membrane"/>
    <property type="evidence" value="ECO:0007669"/>
    <property type="project" value="UniProtKB-SubCell"/>
</dbReference>
<evidence type="ECO:0000256" key="7">
    <source>
        <dbReference type="SAM" id="Phobius"/>
    </source>
</evidence>
<evidence type="ECO:0000256" key="3">
    <source>
        <dbReference type="ARBA" id="ARBA00022475"/>
    </source>
</evidence>
<accession>A0A382VNQ2</accession>